<evidence type="ECO:0000256" key="2">
    <source>
        <dbReference type="ARBA" id="ARBA00023125"/>
    </source>
</evidence>
<feature type="domain" description="HMG box" evidence="6">
    <location>
        <begin position="1"/>
        <end position="28"/>
    </location>
</feature>
<feature type="DNA-binding region" description="HMG box" evidence="4">
    <location>
        <begin position="45"/>
        <end position="113"/>
    </location>
</feature>
<evidence type="ECO:0000313" key="8">
    <source>
        <dbReference type="Proteomes" id="UP001291623"/>
    </source>
</evidence>
<feature type="region of interest" description="Disordered" evidence="5">
    <location>
        <begin position="113"/>
        <end position="148"/>
    </location>
</feature>
<dbReference type="InterPro" id="IPR050342">
    <property type="entry name" value="HMGB"/>
</dbReference>
<dbReference type="InterPro" id="IPR036910">
    <property type="entry name" value="HMG_box_dom_sf"/>
</dbReference>
<dbReference type="PROSITE" id="PS50118">
    <property type="entry name" value="HMG_BOX_2"/>
    <property type="match status" value="2"/>
</dbReference>
<dbReference type="SUPFAM" id="SSF47095">
    <property type="entry name" value="HMG-box"/>
    <property type="match status" value="2"/>
</dbReference>
<feature type="compositionally biased region" description="Polar residues" evidence="5">
    <location>
        <begin position="119"/>
        <end position="132"/>
    </location>
</feature>
<dbReference type="InterPro" id="IPR009071">
    <property type="entry name" value="HMG_box_dom"/>
</dbReference>
<evidence type="ECO:0000256" key="4">
    <source>
        <dbReference type="PROSITE-ProRule" id="PRU00267"/>
    </source>
</evidence>
<gene>
    <name evidence="7" type="ORF">RND71_043659</name>
</gene>
<organism evidence="7 8">
    <name type="scientific">Anisodus tanguticus</name>
    <dbReference type="NCBI Taxonomy" id="243964"/>
    <lineage>
        <taxon>Eukaryota</taxon>
        <taxon>Viridiplantae</taxon>
        <taxon>Streptophyta</taxon>
        <taxon>Embryophyta</taxon>
        <taxon>Tracheophyta</taxon>
        <taxon>Spermatophyta</taxon>
        <taxon>Magnoliopsida</taxon>
        <taxon>eudicotyledons</taxon>
        <taxon>Gunneridae</taxon>
        <taxon>Pentapetalae</taxon>
        <taxon>asterids</taxon>
        <taxon>lamiids</taxon>
        <taxon>Solanales</taxon>
        <taxon>Solanaceae</taxon>
        <taxon>Solanoideae</taxon>
        <taxon>Hyoscyameae</taxon>
        <taxon>Anisodus</taxon>
    </lineage>
</organism>
<accession>A0AAE1UMZ9</accession>
<feature type="compositionally biased region" description="Acidic residues" evidence="5">
    <location>
        <begin position="133"/>
        <end position="148"/>
    </location>
</feature>
<protein>
    <recommendedName>
        <fullName evidence="6">HMG box domain-containing protein</fullName>
    </recommendedName>
</protein>
<feature type="DNA-binding region" description="HMG box" evidence="4">
    <location>
        <begin position="1"/>
        <end position="28"/>
    </location>
</feature>
<dbReference type="Pfam" id="PF00505">
    <property type="entry name" value="HMG_box"/>
    <property type="match status" value="1"/>
</dbReference>
<keyword evidence="8" id="KW-1185">Reference proteome</keyword>
<dbReference type="PANTHER" id="PTHR48112:SF32">
    <property type="entry name" value="HIGH MOBILITY GROUP PROTEIN B3"/>
    <property type="match status" value="1"/>
</dbReference>
<feature type="compositionally biased region" description="Basic and acidic residues" evidence="5">
    <location>
        <begin position="1"/>
        <end position="24"/>
    </location>
</feature>
<feature type="domain" description="HMG box" evidence="6">
    <location>
        <begin position="45"/>
        <end position="113"/>
    </location>
</feature>
<dbReference type="FunFam" id="1.10.30.10:FF:000016">
    <property type="entry name" value="FACT complex subunit SSRP1"/>
    <property type="match status" value="1"/>
</dbReference>
<name>A0AAE1UMZ9_9SOLA</name>
<dbReference type="AlphaFoldDB" id="A0AAE1UMZ9"/>
<dbReference type="SMART" id="SM00398">
    <property type="entry name" value="HMG"/>
    <property type="match status" value="1"/>
</dbReference>
<dbReference type="GO" id="GO:0005634">
    <property type="term" value="C:nucleus"/>
    <property type="evidence" value="ECO:0007669"/>
    <property type="project" value="UniProtKB-SubCell"/>
</dbReference>
<dbReference type="Proteomes" id="UP001291623">
    <property type="component" value="Unassembled WGS sequence"/>
</dbReference>
<dbReference type="Gene3D" id="1.10.30.10">
    <property type="entry name" value="High mobility group box domain"/>
    <property type="match status" value="2"/>
</dbReference>
<dbReference type="EMBL" id="JAVYJV010000098">
    <property type="protein sequence ID" value="KAK4336742.1"/>
    <property type="molecule type" value="Genomic_DNA"/>
</dbReference>
<evidence type="ECO:0000256" key="1">
    <source>
        <dbReference type="ARBA" id="ARBA00004123"/>
    </source>
</evidence>
<sequence length="148" mass="17014">MSEKEKQRFKTLAEKDKKRYDNDMKNYSGPTGKPSKKKKKDPNAPKRALSAFFWFCNDERSVVKSTQPDASVGEVAKELGKRWGVIKPELKKKYEALATKDKARYEKEMIAYKKKSAPTKGSSSKKQPQPQEASEESEEDEDEEEDDE</sequence>
<evidence type="ECO:0000256" key="5">
    <source>
        <dbReference type="SAM" id="MobiDB-lite"/>
    </source>
</evidence>
<dbReference type="GO" id="GO:0003677">
    <property type="term" value="F:DNA binding"/>
    <property type="evidence" value="ECO:0007669"/>
    <property type="project" value="UniProtKB-UniRule"/>
</dbReference>
<dbReference type="PRINTS" id="PR00886">
    <property type="entry name" value="HIGHMOBLTY12"/>
</dbReference>
<evidence type="ECO:0000256" key="3">
    <source>
        <dbReference type="ARBA" id="ARBA00023242"/>
    </source>
</evidence>
<reference evidence="7" key="1">
    <citation type="submission" date="2023-12" db="EMBL/GenBank/DDBJ databases">
        <title>Genome assembly of Anisodus tanguticus.</title>
        <authorList>
            <person name="Wang Y.-J."/>
        </authorList>
    </citation>
    <scope>NUCLEOTIDE SEQUENCE</scope>
    <source>
        <strain evidence="7">KB-2021</strain>
        <tissue evidence="7">Leaf</tissue>
    </source>
</reference>
<proteinExistence type="predicted"/>
<feature type="region of interest" description="Disordered" evidence="5">
    <location>
        <begin position="1"/>
        <end position="44"/>
    </location>
</feature>
<comment type="subcellular location">
    <subcellularLocation>
        <location evidence="1">Nucleus</location>
    </subcellularLocation>
</comment>
<evidence type="ECO:0000259" key="6">
    <source>
        <dbReference type="PROSITE" id="PS50118"/>
    </source>
</evidence>
<dbReference type="PANTHER" id="PTHR48112">
    <property type="entry name" value="HIGH MOBILITY GROUP PROTEIN DSP1"/>
    <property type="match status" value="1"/>
</dbReference>
<keyword evidence="3 4" id="KW-0539">Nucleus</keyword>
<evidence type="ECO:0000313" key="7">
    <source>
        <dbReference type="EMBL" id="KAK4336742.1"/>
    </source>
</evidence>
<keyword evidence="2 4" id="KW-0238">DNA-binding</keyword>
<comment type="caution">
    <text evidence="7">The sequence shown here is derived from an EMBL/GenBank/DDBJ whole genome shotgun (WGS) entry which is preliminary data.</text>
</comment>